<dbReference type="InterPro" id="IPR017898">
    <property type="entry name" value="VPS28_N"/>
</dbReference>
<comment type="caution">
    <text evidence="8">The sequence shown here is derived from an EMBL/GenBank/DDBJ whole genome shotgun (WGS) entry which is preliminary data.</text>
</comment>
<keyword evidence="4 5" id="KW-0653">Protein transport</keyword>
<dbReference type="SUPFAM" id="SSF140111">
    <property type="entry name" value="Endosomal sorting complex assembly domain"/>
    <property type="match status" value="1"/>
</dbReference>
<dbReference type="InterPro" id="IPR029063">
    <property type="entry name" value="SAM-dependent_MTases_sf"/>
</dbReference>
<dbReference type="PROSITE" id="PS51310">
    <property type="entry name" value="VPS28_C"/>
    <property type="match status" value="1"/>
</dbReference>
<dbReference type="FunFam" id="1.20.120.1130:FF:000001">
    <property type="entry name" value="Vacuolar protein sorting-associated protein 28 homolog"/>
    <property type="match status" value="1"/>
</dbReference>
<accession>A0A9P4GU08</accession>
<feature type="domain" description="VPS28 N-terminal" evidence="7">
    <location>
        <begin position="8"/>
        <end position="116"/>
    </location>
</feature>
<dbReference type="PANTHER" id="PTHR12937:SF0">
    <property type="entry name" value="VACUOLAR PROTEIN SORTING-ASSOCIATED PROTEIN 28 HOMOLOG"/>
    <property type="match status" value="1"/>
</dbReference>
<dbReference type="PANTHER" id="PTHR12937">
    <property type="entry name" value="VACUOLAR PROTEIN SORTING 28, ISOFORM 2 VPS28"/>
    <property type="match status" value="1"/>
</dbReference>
<dbReference type="SUPFAM" id="SSF140427">
    <property type="entry name" value="VPS28 C-terminal domain-like"/>
    <property type="match status" value="1"/>
</dbReference>
<dbReference type="SUPFAM" id="SSF53335">
    <property type="entry name" value="S-adenosyl-L-methionine-dependent methyltransferases"/>
    <property type="match status" value="1"/>
</dbReference>
<evidence type="ECO:0000256" key="3">
    <source>
        <dbReference type="ARBA" id="ARBA00022753"/>
    </source>
</evidence>
<dbReference type="InterPro" id="IPR007143">
    <property type="entry name" value="Vps28"/>
</dbReference>
<dbReference type="GO" id="GO:0000813">
    <property type="term" value="C:ESCRT I complex"/>
    <property type="evidence" value="ECO:0007669"/>
    <property type="project" value="InterPro"/>
</dbReference>
<sequence length="523" mass="58287">MSDTCSSGSLLEHHQHTEVKLSTTNAERDLNDSLAEIYSIIVTVDAIEKAYLKDSIAEADYTETCNRLLKQYKSNLANEAVARAFGDLEQFTKEWHMECPRATERLRVGIPATVEQGPSKSAQQGDFADATLVVNATETFITLLDAIKIGLVEKDTLHPLLVEIIQAVNKVTDKDFESKGKIVQWLITLNQMRAAEKLNDEQAREFQFDMEQAYYGFKTTLKKEEIAGPQVNPEGVTRYLTSIVSSGLRWIEDEEAKEEIWNQASSRLSERSGRSAMGAMSRKFRIPSPSGSFELSIHEPALTGDELGLKTWAASYLLAKRLQTFRLVPANIEEKPQVLELGSGTGLVGLAMAALGAHVVLTDLPSICSNLARNAQDNSEVVSQNGGSTRTAILDWTNPTSCELYSDSSSDEEAITARFPLILAADSLYSPHHPRMLVDTIKLWLSKATNSTVIVEFPYRDAYLPEIKDFRQRMIGIGLQVMDEGEEKGYDDWGRSGANNDQDESTLVTCWWSRWGWEMSHTS</sequence>
<dbReference type="GO" id="GO:0031902">
    <property type="term" value="C:late endosome membrane"/>
    <property type="evidence" value="ECO:0007669"/>
    <property type="project" value="UniProtKB-SubCell"/>
</dbReference>
<dbReference type="FunFam" id="1.20.1440.200:FF:000003">
    <property type="entry name" value="Vacuolar protein sorting-associated protein 28"/>
    <property type="match status" value="1"/>
</dbReference>
<dbReference type="GO" id="GO:0044877">
    <property type="term" value="F:protein-containing complex binding"/>
    <property type="evidence" value="ECO:0007669"/>
    <property type="project" value="TreeGrafter"/>
</dbReference>
<evidence type="ECO:0000313" key="8">
    <source>
        <dbReference type="EMBL" id="KAF1851350.1"/>
    </source>
</evidence>
<protein>
    <submittedName>
        <fullName evidence="8">VPS28-domain-containing protein</fullName>
    </submittedName>
</protein>
<evidence type="ECO:0000256" key="2">
    <source>
        <dbReference type="ARBA" id="ARBA00022448"/>
    </source>
</evidence>
<gene>
    <name evidence="8" type="ORF">K460DRAFT_373384</name>
</gene>
<comment type="subcellular location">
    <subcellularLocation>
        <location evidence="1">Late endosome membrane</location>
        <topology evidence="1">Peripheral membrane protein</topology>
    </subcellularLocation>
</comment>
<dbReference type="Pfam" id="PF03997">
    <property type="entry name" value="VPS28"/>
    <property type="match status" value="1"/>
</dbReference>
<reference evidence="8" key="1">
    <citation type="submission" date="2020-01" db="EMBL/GenBank/DDBJ databases">
        <authorList>
            <consortium name="DOE Joint Genome Institute"/>
            <person name="Haridas S."/>
            <person name="Albert R."/>
            <person name="Binder M."/>
            <person name="Bloem J."/>
            <person name="Labutti K."/>
            <person name="Salamov A."/>
            <person name="Andreopoulos B."/>
            <person name="Baker S.E."/>
            <person name="Barry K."/>
            <person name="Bills G."/>
            <person name="Bluhm B.H."/>
            <person name="Cannon C."/>
            <person name="Castanera R."/>
            <person name="Culley D.E."/>
            <person name="Daum C."/>
            <person name="Ezra D."/>
            <person name="Gonzalez J.B."/>
            <person name="Henrissat B."/>
            <person name="Kuo A."/>
            <person name="Liang C."/>
            <person name="Lipzen A."/>
            <person name="Lutzoni F."/>
            <person name="Magnuson J."/>
            <person name="Mondo S."/>
            <person name="Nolan M."/>
            <person name="Ohm R."/>
            <person name="Pangilinan J."/>
            <person name="Park H.-J."/>
            <person name="Ramirez L."/>
            <person name="Alfaro M."/>
            <person name="Sun H."/>
            <person name="Tritt A."/>
            <person name="Yoshinaga Y."/>
            <person name="Zwiers L.-H."/>
            <person name="Turgeon B.G."/>
            <person name="Goodwin S.B."/>
            <person name="Spatafora J.W."/>
            <person name="Crous P.W."/>
            <person name="Grigoriev I.V."/>
        </authorList>
    </citation>
    <scope>NUCLEOTIDE SEQUENCE</scope>
    <source>
        <strain evidence="8">CBS 394.84</strain>
    </source>
</reference>
<dbReference type="GeneID" id="63851830"/>
<dbReference type="Proteomes" id="UP000800039">
    <property type="component" value="Unassembled WGS sequence"/>
</dbReference>
<keyword evidence="9" id="KW-1185">Reference proteome</keyword>
<evidence type="ECO:0000256" key="4">
    <source>
        <dbReference type="ARBA" id="ARBA00022927"/>
    </source>
</evidence>
<dbReference type="Gene3D" id="3.40.50.150">
    <property type="entry name" value="Vaccinia Virus protein VP39"/>
    <property type="match status" value="1"/>
</dbReference>
<comment type="similarity">
    <text evidence="5">Belongs to the VPS28 family.</text>
</comment>
<name>A0A9P4GU08_9PLEO</name>
<dbReference type="InterPro" id="IPR037206">
    <property type="entry name" value="VPS28_C_sf"/>
</dbReference>
<dbReference type="CDD" id="cd02440">
    <property type="entry name" value="AdoMet_MTases"/>
    <property type="match status" value="1"/>
</dbReference>
<dbReference type="Gene3D" id="1.20.1440.200">
    <property type="match status" value="1"/>
</dbReference>
<organism evidence="8 9">
    <name type="scientific">Cucurbitaria berberidis CBS 394.84</name>
    <dbReference type="NCBI Taxonomy" id="1168544"/>
    <lineage>
        <taxon>Eukaryota</taxon>
        <taxon>Fungi</taxon>
        <taxon>Dikarya</taxon>
        <taxon>Ascomycota</taxon>
        <taxon>Pezizomycotina</taxon>
        <taxon>Dothideomycetes</taxon>
        <taxon>Pleosporomycetidae</taxon>
        <taxon>Pleosporales</taxon>
        <taxon>Pleosporineae</taxon>
        <taxon>Cucurbitariaceae</taxon>
        <taxon>Cucurbitaria</taxon>
    </lineage>
</organism>
<feature type="domain" description="VPS28 C-terminal" evidence="6">
    <location>
        <begin position="128"/>
        <end position="222"/>
    </location>
</feature>
<evidence type="ECO:0000256" key="5">
    <source>
        <dbReference type="PROSITE-ProRule" id="PRU00642"/>
    </source>
</evidence>
<dbReference type="GO" id="GO:0043328">
    <property type="term" value="P:protein transport to vacuole involved in ubiquitin-dependent protein catabolic process via the multivesicular body sorting pathway"/>
    <property type="evidence" value="ECO:0007669"/>
    <property type="project" value="TreeGrafter"/>
</dbReference>
<evidence type="ECO:0000259" key="7">
    <source>
        <dbReference type="PROSITE" id="PS51313"/>
    </source>
</evidence>
<keyword evidence="2 5" id="KW-0813">Transport</keyword>
<dbReference type="InterPro" id="IPR038358">
    <property type="entry name" value="VPS28_N_sf"/>
</dbReference>
<dbReference type="AlphaFoldDB" id="A0A9P4GU08"/>
<dbReference type="GO" id="GO:0008757">
    <property type="term" value="F:S-adenosylmethionine-dependent methyltransferase activity"/>
    <property type="evidence" value="ECO:0007669"/>
    <property type="project" value="UniProtKB-ARBA"/>
</dbReference>
<evidence type="ECO:0000256" key="1">
    <source>
        <dbReference type="ARBA" id="ARBA00004633"/>
    </source>
</evidence>
<dbReference type="OrthoDB" id="2671at2759"/>
<dbReference type="Gene3D" id="1.20.120.1130">
    <property type="match status" value="1"/>
</dbReference>
<proteinExistence type="inferred from homology"/>
<evidence type="ECO:0000259" key="6">
    <source>
        <dbReference type="PROSITE" id="PS51310"/>
    </source>
</evidence>
<dbReference type="InterPro" id="IPR017899">
    <property type="entry name" value="VPS28_C"/>
</dbReference>
<dbReference type="EMBL" id="ML976614">
    <property type="protein sequence ID" value="KAF1851350.1"/>
    <property type="molecule type" value="Genomic_DNA"/>
</dbReference>
<dbReference type="RefSeq" id="XP_040793913.1">
    <property type="nucleotide sequence ID" value="XM_040934579.1"/>
</dbReference>
<dbReference type="InterPro" id="IPR019410">
    <property type="entry name" value="Methyltransf_16"/>
</dbReference>
<dbReference type="InterPro" id="IPR037202">
    <property type="entry name" value="ESCRT_assembly_dom"/>
</dbReference>
<dbReference type="PROSITE" id="PS51313">
    <property type="entry name" value="VPS28_N"/>
    <property type="match status" value="1"/>
</dbReference>
<keyword evidence="3" id="KW-0967">Endosome</keyword>
<dbReference type="Pfam" id="PF10294">
    <property type="entry name" value="Methyltransf_16"/>
    <property type="match status" value="1"/>
</dbReference>
<evidence type="ECO:0000313" key="9">
    <source>
        <dbReference type="Proteomes" id="UP000800039"/>
    </source>
</evidence>